<accession>A0A559T9R0</accession>
<evidence type="ECO:0000256" key="6">
    <source>
        <dbReference type="SAM" id="Phobius"/>
    </source>
</evidence>
<organism evidence="8">
    <name type="scientific">Serratia fonticola</name>
    <dbReference type="NCBI Taxonomy" id="47917"/>
    <lineage>
        <taxon>Bacteria</taxon>
        <taxon>Pseudomonadati</taxon>
        <taxon>Pseudomonadota</taxon>
        <taxon>Gammaproteobacteria</taxon>
        <taxon>Enterobacterales</taxon>
        <taxon>Yersiniaceae</taxon>
        <taxon>Serratia</taxon>
    </lineage>
</organism>
<keyword evidence="3 6" id="KW-0812">Transmembrane</keyword>
<dbReference type="EMBL" id="VISQ01000001">
    <property type="protein sequence ID" value="TVZ71346.1"/>
    <property type="molecule type" value="Genomic_DNA"/>
</dbReference>
<feature type="transmembrane region" description="Helical" evidence="6">
    <location>
        <begin position="107"/>
        <end position="124"/>
    </location>
</feature>
<keyword evidence="4 6" id="KW-1133">Transmembrane helix</keyword>
<feature type="transmembrane region" description="Helical" evidence="6">
    <location>
        <begin position="276"/>
        <end position="296"/>
    </location>
</feature>
<feature type="transmembrane region" description="Helical" evidence="6">
    <location>
        <begin position="78"/>
        <end position="101"/>
    </location>
</feature>
<evidence type="ECO:0000256" key="1">
    <source>
        <dbReference type="ARBA" id="ARBA00004651"/>
    </source>
</evidence>
<comment type="caution">
    <text evidence="8">The sequence shown here is derived from an EMBL/GenBank/DDBJ whole genome shotgun (WGS) entry which is preliminary data.</text>
</comment>
<dbReference type="OrthoDB" id="6368326at2"/>
<evidence type="ECO:0000256" key="5">
    <source>
        <dbReference type="ARBA" id="ARBA00023136"/>
    </source>
</evidence>
<keyword evidence="2" id="KW-1003">Cell membrane</keyword>
<dbReference type="Pfam" id="PF07690">
    <property type="entry name" value="MFS_1"/>
    <property type="match status" value="1"/>
</dbReference>
<sequence>MGEYHSLKSTLVFGAGVSAALHIWKLVPSLPFLQESLSLTMIQAGWLIAVFQLAGMLLGLFSGLMVQRFGLKRSMVTGLSILSAASFAGVFCQQMTTLLLLRIVEGLALLMVTMAAPALMRLVTPKEKIHFFMSLWSAYIPTATVIALFVGAIMLNISGWQTLWLACSVLSLVMAALIQRYMIKVNAESDAGRGSSGSLAENIRQVLRVKACWLLAVVFSMYTSQWVAIISFLPLIYQQAGISGTLMGFCTAVAAGVNIIGNLLAGRLLQRGFSAYRLLFIAFVTMIVTTFVAFTLNAPVSVQFLAISLFSAVGGLAPATLFNLAVKIPLPPQATAPVIGWLQQWISAGQFFGPVLVAWVVDYTHGWHVVGLLTGAWGLLAIVLILLLRRSLPVTLIKSF</sequence>
<feature type="transmembrane region" description="Helical" evidence="6">
    <location>
        <begin position="44"/>
        <end position="66"/>
    </location>
</feature>
<feature type="transmembrane region" description="Helical" evidence="6">
    <location>
        <begin position="242"/>
        <end position="264"/>
    </location>
</feature>
<feature type="transmembrane region" description="Helical" evidence="6">
    <location>
        <begin position="302"/>
        <end position="326"/>
    </location>
</feature>
<feature type="transmembrane region" description="Helical" evidence="6">
    <location>
        <begin position="7"/>
        <end position="24"/>
    </location>
</feature>
<evidence type="ECO:0000256" key="2">
    <source>
        <dbReference type="ARBA" id="ARBA00022475"/>
    </source>
</evidence>
<dbReference type="GO" id="GO:0022857">
    <property type="term" value="F:transmembrane transporter activity"/>
    <property type="evidence" value="ECO:0007669"/>
    <property type="project" value="InterPro"/>
</dbReference>
<gene>
    <name evidence="8" type="ORF">FHU10_3973</name>
</gene>
<dbReference type="PANTHER" id="PTHR43124">
    <property type="entry name" value="PURINE EFFLUX PUMP PBUE"/>
    <property type="match status" value="1"/>
</dbReference>
<dbReference type="SUPFAM" id="SSF103473">
    <property type="entry name" value="MFS general substrate transporter"/>
    <property type="match status" value="1"/>
</dbReference>
<feature type="transmembrane region" description="Helical" evidence="6">
    <location>
        <begin position="338"/>
        <end position="361"/>
    </location>
</feature>
<evidence type="ECO:0000256" key="3">
    <source>
        <dbReference type="ARBA" id="ARBA00022692"/>
    </source>
</evidence>
<reference evidence="8" key="1">
    <citation type="submission" date="2019-06" db="EMBL/GenBank/DDBJ databases">
        <authorList>
            <person name="Deangelis K."/>
            <person name="Huntemann M."/>
            <person name="Clum A."/>
            <person name="Pillay M."/>
            <person name="Palaniappan K."/>
            <person name="Varghese N."/>
            <person name="Mikhailova N."/>
            <person name="Stamatis D."/>
            <person name="Reddy T."/>
            <person name="Daum C."/>
            <person name="Shapiro N."/>
            <person name="Ivanova N."/>
            <person name="Kyrpides N."/>
            <person name="Woyke T."/>
        </authorList>
    </citation>
    <scope>NUCLEOTIDE SEQUENCE [LARGE SCALE GENOMIC DNA]</scope>
    <source>
        <strain evidence="8">128R</strain>
    </source>
</reference>
<dbReference type="InterPro" id="IPR050189">
    <property type="entry name" value="MFS_Efflux_Transporters"/>
</dbReference>
<dbReference type="Gene3D" id="1.20.1250.20">
    <property type="entry name" value="MFS general substrate transporter like domains"/>
    <property type="match status" value="1"/>
</dbReference>
<dbReference type="InterPro" id="IPR011701">
    <property type="entry name" value="MFS"/>
</dbReference>
<protein>
    <submittedName>
        <fullName evidence="8">Putative MFS family arabinose efflux permease</fullName>
    </submittedName>
</protein>
<feature type="domain" description="Major facilitator superfamily (MFS) profile" evidence="7">
    <location>
        <begin position="1"/>
        <end position="393"/>
    </location>
</feature>
<dbReference type="InterPro" id="IPR020846">
    <property type="entry name" value="MFS_dom"/>
</dbReference>
<feature type="transmembrane region" description="Helical" evidence="6">
    <location>
        <begin position="212"/>
        <end position="236"/>
    </location>
</feature>
<feature type="transmembrane region" description="Helical" evidence="6">
    <location>
        <begin position="163"/>
        <end position="183"/>
    </location>
</feature>
<feature type="transmembrane region" description="Helical" evidence="6">
    <location>
        <begin position="136"/>
        <end position="157"/>
    </location>
</feature>
<dbReference type="PROSITE" id="PS50850">
    <property type="entry name" value="MFS"/>
    <property type="match status" value="1"/>
</dbReference>
<feature type="transmembrane region" description="Helical" evidence="6">
    <location>
        <begin position="367"/>
        <end position="388"/>
    </location>
</feature>
<comment type="subcellular location">
    <subcellularLocation>
        <location evidence="1">Cell membrane</location>
        <topology evidence="1">Multi-pass membrane protein</topology>
    </subcellularLocation>
</comment>
<dbReference type="PANTHER" id="PTHR43124:SF3">
    <property type="entry name" value="CHLORAMPHENICOL EFFLUX PUMP RV0191"/>
    <property type="match status" value="1"/>
</dbReference>
<keyword evidence="5 6" id="KW-0472">Membrane</keyword>
<reference evidence="8" key="2">
    <citation type="submission" date="2019-08" db="EMBL/GenBank/DDBJ databases">
        <title>Investigation of anaerobic lignin degradation for improved lignocellulosic biofuels.</title>
        <authorList>
            <person name="Deangelis K.PhD."/>
        </authorList>
    </citation>
    <scope>NUCLEOTIDE SEQUENCE [LARGE SCALE GENOMIC DNA]</scope>
    <source>
        <strain evidence="8">128R</strain>
    </source>
</reference>
<dbReference type="GO" id="GO:0005886">
    <property type="term" value="C:plasma membrane"/>
    <property type="evidence" value="ECO:0007669"/>
    <property type="project" value="UniProtKB-SubCell"/>
</dbReference>
<evidence type="ECO:0000313" key="8">
    <source>
        <dbReference type="EMBL" id="TVZ71346.1"/>
    </source>
</evidence>
<dbReference type="AlphaFoldDB" id="A0A559T9R0"/>
<evidence type="ECO:0000256" key="4">
    <source>
        <dbReference type="ARBA" id="ARBA00022989"/>
    </source>
</evidence>
<name>A0A559T9R0_SERFO</name>
<evidence type="ECO:0000259" key="7">
    <source>
        <dbReference type="PROSITE" id="PS50850"/>
    </source>
</evidence>
<proteinExistence type="predicted"/>
<dbReference type="InterPro" id="IPR036259">
    <property type="entry name" value="MFS_trans_sf"/>
</dbReference>